<dbReference type="KEGG" id="mmag:MMAD_28470"/>
<protein>
    <recommendedName>
        <fullName evidence="4">DUF4383 domain-containing protein</fullName>
    </recommendedName>
</protein>
<feature type="transmembrane region" description="Helical" evidence="1">
    <location>
        <begin position="128"/>
        <end position="148"/>
    </location>
</feature>
<dbReference type="EMBL" id="AP022610">
    <property type="protein sequence ID" value="BBZ28552.1"/>
    <property type="molecule type" value="Genomic_DNA"/>
</dbReference>
<name>A0A7I7XH57_9MYCO</name>
<keyword evidence="1" id="KW-0472">Membrane</keyword>
<reference evidence="2 3" key="1">
    <citation type="journal article" date="2019" name="Emerg. Microbes Infect.">
        <title>Comprehensive subspecies identification of 175 nontuberculous mycobacteria species based on 7547 genomic profiles.</title>
        <authorList>
            <person name="Matsumoto Y."/>
            <person name="Kinjo T."/>
            <person name="Motooka D."/>
            <person name="Nabeya D."/>
            <person name="Jung N."/>
            <person name="Uechi K."/>
            <person name="Horii T."/>
            <person name="Iida T."/>
            <person name="Fujita J."/>
            <person name="Nakamura S."/>
        </authorList>
    </citation>
    <scope>NUCLEOTIDE SEQUENCE [LARGE SCALE GENOMIC DNA]</scope>
    <source>
        <strain evidence="2 3">JCM 13574</strain>
    </source>
</reference>
<evidence type="ECO:0000313" key="3">
    <source>
        <dbReference type="Proteomes" id="UP000466517"/>
    </source>
</evidence>
<dbReference type="AlphaFoldDB" id="A0A7I7XH57"/>
<evidence type="ECO:0008006" key="4">
    <source>
        <dbReference type="Google" id="ProtNLM"/>
    </source>
</evidence>
<accession>A0A7I7XH57</accession>
<organism evidence="2 3">
    <name type="scientific">Mycolicibacterium madagascariense</name>
    <dbReference type="NCBI Taxonomy" id="212765"/>
    <lineage>
        <taxon>Bacteria</taxon>
        <taxon>Bacillati</taxon>
        <taxon>Actinomycetota</taxon>
        <taxon>Actinomycetes</taxon>
        <taxon>Mycobacteriales</taxon>
        <taxon>Mycobacteriaceae</taxon>
        <taxon>Mycolicibacterium</taxon>
    </lineage>
</organism>
<keyword evidence="1" id="KW-1133">Transmembrane helix</keyword>
<feature type="transmembrane region" description="Helical" evidence="1">
    <location>
        <begin position="31"/>
        <end position="49"/>
    </location>
</feature>
<feature type="transmembrane region" description="Helical" evidence="1">
    <location>
        <begin position="95"/>
        <end position="116"/>
    </location>
</feature>
<evidence type="ECO:0000313" key="2">
    <source>
        <dbReference type="EMBL" id="BBZ28552.1"/>
    </source>
</evidence>
<evidence type="ECO:0000256" key="1">
    <source>
        <dbReference type="SAM" id="Phobius"/>
    </source>
</evidence>
<gene>
    <name evidence="2" type="ORF">MMAD_28470</name>
</gene>
<sequence length="177" mass="18091">MAKDTRGPVPYGESDLRRVNLNPSHWRGARLVLGAQAAAALVIGAAGLICLHDTAFHGIGVAALGLELTTAFCWTMVVVGICAAAATLHRGLAKAFSVAVGIAALIMVVTSAVAATHHDPGPMGFTPGAAVLYAAFFCVNLGIGMWLIPNHIEGPAWVHTGRTQDGEADASAQGGQS</sequence>
<dbReference type="Proteomes" id="UP000466517">
    <property type="component" value="Chromosome"/>
</dbReference>
<keyword evidence="1" id="KW-0812">Transmembrane</keyword>
<keyword evidence="3" id="KW-1185">Reference proteome</keyword>
<proteinExistence type="predicted"/>
<feature type="transmembrane region" description="Helical" evidence="1">
    <location>
        <begin position="55"/>
        <end position="88"/>
    </location>
</feature>
<dbReference type="RefSeq" id="WP_163738145.1">
    <property type="nucleotide sequence ID" value="NZ_AP022610.1"/>
</dbReference>